<evidence type="ECO:0000256" key="4">
    <source>
        <dbReference type="ARBA" id="ARBA00023002"/>
    </source>
</evidence>
<dbReference type="InterPro" id="IPR036249">
    <property type="entry name" value="Thioredoxin-like_sf"/>
</dbReference>
<comment type="caution">
    <text evidence="7">The sequence shown here is derived from an EMBL/GenBank/DDBJ whole genome shotgun (WGS) entry which is preliminary data.</text>
</comment>
<evidence type="ECO:0000313" key="8">
    <source>
        <dbReference type="Proteomes" id="UP000268093"/>
    </source>
</evidence>
<name>A0A433D9I2_9FUNG</name>
<dbReference type="Pfam" id="PF07976">
    <property type="entry name" value="Phe_hydrox_dim"/>
    <property type="match status" value="1"/>
</dbReference>
<dbReference type="InterPro" id="IPR002938">
    <property type="entry name" value="FAD-bd"/>
</dbReference>
<sequence length="636" mass="71839">MCAFVTWMVELHNVTKIICVMKNRPSPSWAEQLCVPEFLSTNLSMNRPPTTDVLIIGGGPVGLFAAYNLARQGVSVRIFDNLAEPAPGGRADGIHPRTMEILASVDVVSELVQLGFHGMYALTYVNGVQSSEIRMAPESDTEFDYLLLVGQQYIERVLTEALAKHGVVVERPATIERLEVVEDKYNKYPVTAELRNLKTKKHELVQAKYAIGCDGAHSWVRKWLRIAFEGETSTIAWGVIDAFIESNISDRQIRIFYNETGGTLYIPREQGLTRIYVQMSKEVDTRRERENLKLDDILEQAAKNFQPFTFKASEVTWWTSYVTIFSLENQFDYEIPSWTAGGRAVLVFGSYIPRRRCLVGHHRLNTGLNDAFNIAWKLSLTIKDAAQPTLLSTYQTERRAIAQQVIDIDRKASHYLSQKMPSGSSPGFGSTPHKEFLYVIRKNQGFSNGLGIEYDPNLIVIRDTVDGITSDAFEANVAVLAGQRAPDGFMTRHRDGKMVRLIREMSLDGRFYILVLAGNPALTWADLEAFDTHLTTGDSFWRRFGVHGSTAPPRLFNFLLIGTDIDNSQVNMLKYLRITESEHVYVEDGNVHKKYGVDVAKGAVIVVRPDGWIGACIDLRNFRALEEYFQRFLVEK</sequence>
<gene>
    <name evidence="7" type="ORF">BC936DRAFT_145654</name>
</gene>
<evidence type="ECO:0000256" key="1">
    <source>
        <dbReference type="ARBA" id="ARBA00007801"/>
    </source>
</evidence>
<feature type="domain" description="FAD-binding" evidence="5">
    <location>
        <begin position="364"/>
        <end position="407"/>
    </location>
</feature>
<evidence type="ECO:0000259" key="6">
    <source>
        <dbReference type="Pfam" id="PF07976"/>
    </source>
</evidence>
<dbReference type="InterPro" id="IPR012941">
    <property type="entry name" value="Phe_hydrox_C_dim_dom"/>
</dbReference>
<dbReference type="OrthoDB" id="2690153at2759"/>
<evidence type="ECO:0000313" key="7">
    <source>
        <dbReference type="EMBL" id="RUP47515.1"/>
    </source>
</evidence>
<keyword evidence="2" id="KW-0285">Flavoprotein</keyword>
<dbReference type="SUPFAM" id="SSF52833">
    <property type="entry name" value="Thioredoxin-like"/>
    <property type="match status" value="1"/>
</dbReference>
<dbReference type="Pfam" id="PF01494">
    <property type="entry name" value="FAD_binding_3"/>
    <property type="match status" value="2"/>
</dbReference>
<accession>A0A433D9I2</accession>
<dbReference type="SUPFAM" id="SSF51905">
    <property type="entry name" value="FAD/NAD(P)-binding domain"/>
    <property type="match status" value="1"/>
</dbReference>
<dbReference type="Gene3D" id="3.30.9.10">
    <property type="entry name" value="D-Amino Acid Oxidase, subunit A, domain 2"/>
    <property type="match status" value="1"/>
</dbReference>
<feature type="domain" description="Phenol hydroxylase-like C-terminal dimerisation" evidence="6">
    <location>
        <begin position="452"/>
        <end position="635"/>
    </location>
</feature>
<comment type="similarity">
    <text evidence="1">Belongs to the PheA/TfdB FAD monooxygenase family.</text>
</comment>
<organism evidence="7 8">
    <name type="scientific">Jimgerdemannia flammicorona</name>
    <dbReference type="NCBI Taxonomy" id="994334"/>
    <lineage>
        <taxon>Eukaryota</taxon>
        <taxon>Fungi</taxon>
        <taxon>Fungi incertae sedis</taxon>
        <taxon>Mucoromycota</taxon>
        <taxon>Mucoromycotina</taxon>
        <taxon>Endogonomycetes</taxon>
        <taxon>Endogonales</taxon>
        <taxon>Endogonaceae</taxon>
        <taxon>Jimgerdemannia</taxon>
    </lineage>
</organism>
<dbReference type="Gene3D" id="3.40.30.20">
    <property type="match status" value="1"/>
</dbReference>
<keyword evidence="3" id="KW-0274">FAD</keyword>
<dbReference type="PRINTS" id="PR00420">
    <property type="entry name" value="RNGMNOXGNASE"/>
</dbReference>
<evidence type="ECO:0000256" key="3">
    <source>
        <dbReference type="ARBA" id="ARBA00022827"/>
    </source>
</evidence>
<feature type="domain" description="FAD-binding" evidence="5">
    <location>
        <begin position="51"/>
        <end position="317"/>
    </location>
</feature>
<dbReference type="Proteomes" id="UP000268093">
    <property type="component" value="Unassembled WGS sequence"/>
</dbReference>
<dbReference type="SUPFAM" id="SSF54373">
    <property type="entry name" value="FAD-linked reductases, C-terminal domain"/>
    <property type="match status" value="1"/>
</dbReference>
<dbReference type="GO" id="GO:0071949">
    <property type="term" value="F:FAD binding"/>
    <property type="evidence" value="ECO:0007669"/>
    <property type="project" value="InterPro"/>
</dbReference>
<dbReference type="GO" id="GO:0016709">
    <property type="term" value="F:oxidoreductase activity, acting on paired donors, with incorporation or reduction of molecular oxygen, NAD(P)H as one donor, and incorporation of one atom of oxygen"/>
    <property type="evidence" value="ECO:0007669"/>
    <property type="project" value="UniProtKB-ARBA"/>
</dbReference>
<evidence type="ECO:0000259" key="5">
    <source>
        <dbReference type="Pfam" id="PF01494"/>
    </source>
</evidence>
<dbReference type="PANTHER" id="PTHR43004">
    <property type="entry name" value="TRK SYSTEM POTASSIUM UPTAKE PROTEIN"/>
    <property type="match status" value="1"/>
</dbReference>
<dbReference type="InterPro" id="IPR038220">
    <property type="entry name" value="PHOX_C_sf"/>
</dbReference>
<dbReference type="Gene3D" id="3.50.50.60">
    <property type="entry name" value="FAD/NAD(P)-binding domain"/>
    <property type="match status" value="1"/>
</dbReference>
<dbReference type="InterPro" id="IPR050641">
    <property type="entry name" value="RIFMO-like"/>
</dbReference>
<proteinExistence type="inferred from homology"/>
<keyword evidence="4" id="KW-0560">Oxidoreductase</keyword>
<evidence type="ECO:0000256" key="2">
    <source>
        <dbReference type="ARBA" id="ARBA00022630"/>
    </source>
</evidence>
<dbReference type="PANTHER" id="PTHR43004:SF5">
    <property type="entry name" value="FAD-BINDING DOMAIN-CONTAINING PROTEIN"/>
    <property type="match status" value="1"/>
</dbReference>
<dbReference type="InterPro" id="IPR036188">
    <property type="entry name" value="FAD/NAD-bd_sf"/>
</dbReference>
<protein>
    <submittedName>
        <fullName evidence="7">FAD binding domain-containing protein</fullName>
    </submittedName>
</protein>
<reference evidence="7 8" key="1">
    <citation type="journal article" date="2018" name="New Phytol.">
        <title>Phylogenomics of Endogonaceae and evolution of mycorrhizas within Mucoromycota.</title>
        <authorList>
            <person name="Chang Y."/>
            <person name="Desiro A."/>
            <person name="Na H."/>
            <person name="Sandor L."/>
            <person name="Lipzen A."/>
            <person name="Clum A."/>
            <person name="Barry K."/>
            <person name="Grigoriev I.V."/>
            <person name="Martin F.M."/>
            <person name="Stajich J.E."/>
            <person name="Smith M.E."/>
            <person name="Bonito G."/>
            <person name="Spatafora J.W."/>
        </authorList>
    </citation>
    <scope>NUCLEOTIDE SEQUENCE [LARGE SCALE GENOMIC DNA]</scope>
    <source>
        <strain evidence="7 8">GMNB39</strain>
    </source>
</reference>
<keyword evidence="8" id="KW-1185">Reference proteome</keyword>
<dbReference type="AlphaFoldDB" id="A0A433D9I2"/>
<dbReference type="EMBL" id="RBNI01004422">
    <property type="protein sequence ID" value="RUP47515.1"/>
    <property type="molecule type" value="Genomic_DNA"/>
</dbReference>